<comment type="caution">
    <text evidence="1">The sequence shown here is derived from an EMBL/GenBank/DDBJ whole genome shotgun (WGS) entry which is preliminary data.</text>
</comment>
<dbReference type="GeneID" id="94841439"/>
<proteinExistence type="predicted"/>
<dbReference type="VEuPathDB" id="TrichDB:TRFO_29352"/>
<dbReference type="RefSeq" id="XP_068356444.1">
    <property type="nucleotide sequence ID" value="XM_068506735.1"/>
</dbReference>
<accession>A0A1J4K0N3</accession>
<gene>
    <name evidence="1" type="ORF">TRFO_29352</name>
</gene>
<name>A0A1J4K0N3_9EUKA</name>
<dbReference type="AlphaFoldDB" id="A0A1J4K0N3"/>
<evidence type="ECO:0000313" key="2">
    <source>
        <dbReference type="Proteomes" id="UP000179807"/>
    </source>
</evidence>
<dbReference type="EMBL" id="MLAK01000832">
    <property type="protein sequence ID" value="OHT03308.1"/>
    <property type="molecule type" value="Genomic_DNA"/>
</dbReference>
<keyword evidence="2" id="KW-1185">Reference proteome</keyword>
<dbReference type="Proteomes" id="UP000179807">
    <property type="component" value="Unassembled WGS sequence"/>
</dbReference>
<evidence type="ECO:0000313" key="1">
    <source>
        <dbReference type="EMBL" id="OHT03308.1"/>
    </source>
</evidence>
<organism evidence="1 2">
    <name type="scientific">Tritrichomonas foetus</name>
    <dbReference type="NCBI Taxonomy" id="1144522"/>
    <lineage>
        <taxon>Eukaryota</taxon>
        <taxon>Metamonada</taxon>
        <taxon>Parabasalia</taxon>
        <taxon>Tritrichomonadida</taxon>
        <taxon>Tritrichomonadidae</taxon>
        <taxon>Tritrichomonas</taxon>
    </lineage>
</organism>
<protein>
    <submittedName>
        <fullName evidence="1">Uncharacterized protein</fullName>
    </submittedName>
</protein>
<reference evidence="1" key="1">
    <citation type="submission" date="2016-10" db="EMBL/GenBank/DDBJ databases">
        <authorList>
            <person name="Benchimol M."/>
            <person name="Almeida L.G."/>
            <person name="Vasconcelos A.T."/>
            <person name="Perreira-Neves A."/>
            <person name="Rosa I.A."/>
            <person name="Tasca T."/>
            <person name="Bogo M.R."/>
            <person name="de Souza W."/>
        </authorList>
    </citation>
    <scope>NUCLEOTIDE SEQUENCE [LARGE SCALE GENOMIC DNA]</scope>
    <source>
        <strain evidence="1">K</strain>
    </source>
</reference>
<sequence>MSSNDIVKRYGKYLLECVNQFICENKESLENVESSDQLQTLIRNFRTILENRIKIQSAVVAHKIDIVHDDIIWKTKKIQELRAQKAKEQNVLIINNQKYKRNIKERKKELDIDRKYKENEKMDQDYDNNCIYFNNQIQKYNSAIHKIHKLIEGVNDKDFDQIQTAIHEYNYKIHDEFQLIRYSILNYKDQAIKYYNEGKKAMQEKEKLYLSSEIARIKKLSQNIRNGQKILFRETRINKPCDLREQVENEMQKTVYLEVKKLFKAPPILTTLEYSQLISQEIQHRIYLKDEQIISSLRQKEMNCKEIKNKLKKIKAKIPQDRPVLWSQQQADIAHNLHEIKLHQANFFKIPPS</sequence>